<protein>
    <submittedName>
        <fullName evidence="2">Uncharacterized protein</fullName>
    </submittedName>
</protein>
<dbReference type="AlphaFoldDB" id="A0AAV1G4H5"/>
<dbReference type="EMBL" id="OY660875">
    <property type="protein sequence ID" value="CAJ1067904.1"/>
    <property type="molecule type" value="Genomic_DNA"/>
</dbReference>
<evidence type="ECO:0000313" key="3">
    <source>
        <dbReference type="Proteomes" id="UP001178508"/>
    </source>
</evidence>
<keyword evidence="3" id="KW-1185">Reference proteome</keyword>
<accession>A0AAV1G4H5</accession>
<name>A0AAV1G4H5_XYRNO</name>
<gene>
    <name evidence="2" type="ORF">XNOV1_A038737</name>
</gene>
<feature type="region of interest" description="Disordered" evidence="1">
    <location>
        <begin position="157"/>
        <end position="237"/>
    </location>
</feature>
<proteinExistence type="predicted"/>
<feature type="compositionally biased region" description="Basic and acidic residues" evidence="1">
    <location>
        <begin position="85"/>
        <end position="101"/>
    </location>
</feature>
<sequence length="237" mass="26669">MSVLEDATLNKHLLKNTTKKINLSCLDTFKSQRSAGLVRPHSASPPFAGFTKEEVTAATETHLRISNPQESIFLRRRRRRSLRPLTEDKRRVNRLKTDRQTDVGLTPAAGPYLSNQPQSEMTDEQKHVETKREEEETADSDAAERYDRFSDTLLHAFTSPTVQRENKNPGVLRSSSVCHPGPSLPGRTRVYFPSSCHQQAAISPPPVHRHHQPRQLSSPSGHERSGPSNLQTIRPSN</sequence>
<reference evidence="2" key="1">
    <citation type="submission" date="2023-08" db="EMBL/GenBank/DDBJ databases">
        <authorList>
            <person name="Alioto T."/>
            <person name="Alioto T."/>
            <person name="Gomez Garrido J."/>
        </authorList>
    </citation>
    <scope>NUCLEOTIDE SEQUENCE</scope>
</reference>
<feature type="region of interest" description="Disordered" evidence="1">
    <location>
        <begin position="84"/>
        <end position="144"/>
    </location>
</feature>
<feature type="compositionally biased region" description="Polar residues" evidence="1">
    <location>
        <begin position="216"/>
        <end position="237"/>
    </location>
</feature>
<evidence type="ECO:0000256" key="1">
    <source>
        <dbReference type="SAM" id="MobiDB-lite"/>
    </source>
</evidence>
<evidence type="ECO:0000313" key="2">
    <source>
        <dbReference type="EMBL" id="CAJ1067904.1"/>
    </source>
</evidence>
<organism evidence="2 3">
    <name type="scientific">Xyrichtys novacula</name>
    <name type="common">Pearly razorfish</name>
    <name type="synonym">Hemipteronotus novacula</name>
    <dbReference type="NCBI Taxonomy" id="13765"/>
    <lineage>
        <taxon>Eukaryota</taxon>
        <taxon>Metazoa</taxon>
        <taxon>Chordata</taxon>
        <taxon>Craniata</taxon>
        <taxon>Vertebrata</taxon>
        <taxon>Euteleostomi</taxon>
        <taxon>Actinopterygii</taxon>
        <taxon>Neopterygii</taxon>
        <taxon>Teleostei</taxon>
        <taxon>Neoteleostei</taxon>
        <taxon>Acanthomorphata</taxon>
        <taxon>Eupercaria</taxon>
        <taxon>Labriformes</taxon>
        <taxon>Labridae</taxon>
        <taxon>Xyrichtys</taxon>
    </lineage>
</organism>
<dbReference type="Proteomes" id="UP001178508">
    <property type="component" value="Chromosome 12"/>
</dbReference>
<feature type="compositionally biased region" description="Basic and acidic residues" evidence="1">
    <location>
        <begin position="123"/>
        <end position="134"/>
    </location>
</feature>